<feature type="transmembrane region" description="Helical" evidence="1">
    <location>
        <begin position="34"/>
        <end position="56"/>
    </location>
</feature>
<keyword evidence="1" id="KW-0812">Transmembrane</keyword>
<name>X0SYZ2_9ZZZZ</name>
<dbReference type="AlphaFoldDB" id="X0SYZ2"/>
<gene>
    <name evidence="2" type="ORF">S01H1_16360</name>
</gene>
<evidence type="ECO:0000313" key="2">
    <source>
        <dbReference type="EMBL" id="GAF81152.1"/>
    </source>
</evidence>
<comment type="caution">
    <text evidence="2">The sequence shown here is derived from an EMBL/GenBank/DDBJ whole genome shotgun (WGS) entry which is preliminary data.</text>
</comment>
<sequence length="80" mass="9372">MSKVKKGLRWFLLRLLRITSEKPSVKKKEKGKPVWAREIHVSSWIIGLIIALFLFWILLWKFGFEIGNIVGLALFISIMM</sequence>
<accession>X0SYZ2</accession>
<evidence type="ECO:0000256" key="1">
    <source>
        <dbReference type="SAM" id="Phobius"/>
    </source>
</evidence>
<proteinExistence type="predicted"/>
<protein>
    <submittedName>
        <fullName evidence="2">Uncharacterized protein</fullName>
    </submittedName>
</protein>
<dbReference type="EMBL" id="BARS01008601">
    <property type="protein sequence ID" value="GAF81152.1"/>
    <property type="molecule type" value="Genomic_DNA"/>
</dbReference>
<feature type="non-terminal residue" evidence="2">
    <location>
        <position position="80"/>
    </location>
</feature>
<reference evidence="2" key="1">
    <citation type="journal article" date="2014" name="Front. Microbiol.">
        <title>High frequency of phylogenetically diverse reductive dehalogenase-homologous genes in deep subseafloor sedimentary metagenomes.</title>
        <authorList>
            <person name="Kawai M."/>
            <person name="Futagami T."/>
            <person name="Toyoda A."/>
            <person name="Takaki Y."/>
            <person name="Nishi S."/>
            <person name="Hori S."/>
            <person name="Arai W."/>
            <person name="Tsubouchi T."/>
            <person name="Morono Y."/>
            <person name="Uchiyama I."/>
            <person name="Ito T."/>
            <person name="Fujiyama A."/>
            <person name="Inagaki F."/>
            <person name="Takami H."/>
        </authorList>
    </citation>
    <scope>NUCLEOTIDE SEQUENCE</scope>
    <source>
        <strain evidence="2">Expedition CK06-06</strain>
    </source>
</reference>
<keyword evidence="1" id="KW-1133">Transmembrane helix</keyword>
<feature type="transmembrane region" description="Helical" evidence="1">
    <location>
        <begin position="62"/>
        <end position="79"/>
    </location>
</feature>
<organism evidence="2">
    <name type="scientific">marine sediment metagenome</name>
    <dbReference type="NCBI Taxonomy" id="412755"/>
    <lineage>
        <taxon>unclassified sequences</taxon>
        <taxon>metagenomes</taxon>
        <taxon>ecological metagenomes</taxon>
    </lineage>
</organism>
<keyword evidence="1" id="KW-0472">Membrane</keyword>